<organism evidence="1">
    <name type="scientific">marine sediment metagenome</name>
    <dbReference type="NCBI Taxonomy" id="412755"/>
    <lineage>
        <taxon>unclassified sequences</taxon>
        <taxon>metagenomes</taxon>
        <taxon>ecological metagenomes</taxon>
    </lineage>
</organism>
<gene>
    <name evidence="1" type="ORF">LCGC14_2994160</name>
</gene>
<proteinExistence type="predicted"/>
<name>A0A0F8X3F0_9ZZZZ</name>
<dbReference type="AlphaFoldDB" id="A0A0F8X3F0"/>
<evidence type="ECO:0000313" key="1">
    <source>
        <dbReference type="EMBL" id="KKK63453.1"/>
    </source>
</evidence>
<comment type="caution">
    <text evidence="1">The sequence shown here is derived from an EMBL/GenBank/DDBJ whole genome shotgun (WGS) entry which is preliminary data.</text>
</comment>
<protein>
    <submittedName>
        <fullName evidence="1">Uncharacterized protein</fullName>
    </submittedName>
</protein>
<sequence>SIEYQYTDEDNKWHTWHDAGVHLNNSEIEKLREALDEWEESHG</sequence>
<feature type="non-terminal residue" evidence="1">
    <location>
        <position position="1"/>
    </location>
</feature>
<dbReference type="EMBL" id="LAZR01061505">
    <property type="protein sequence ID" value="KKK63453.1"/>
    <property type="molecule type" value="Genomic_DNA"/>
</dbReference>
<accession>A0A0F8X3F0</accession>
<reference evidence="1" key="1">
    <citation type="journal article" date="2015" name="Nature">
        <title>Complex archaea that bridge the gap between prokaryotes and eukaryotes.</title>
        <authorList>
            <person name="Spang A."/>
            <person name="Saw J.H."/>
            <person name="Jorgensen S.L."/>
            <person name="Zaremba-Niedzwiedzka K."/>
            <person name="Martijn J."/>
            <person name="Lind A.E."/>
            <person name="van Eijk R."/>
            <person name="Schleper C."/>
            <person name="Guy L."/>
            <person name="Ettema T.J."/>
        </authorList>
    </citation>
    <scope>NUCLEOTIDE SEQUENCE</scope>
</reference>